<sequence>MGSEKPEGCPRCPSDLGRYNSGLQRRLRHKEAVDPARHLIGTATGWGGNPEKDATYLNVTPEKNDGKTVYELTVKDVLVDGFWSISV</sequence>
<dbReference type="AlphaFoldDB" id="W6R7M4"/>
<reference evidence="1" key="1">
    <citation type="submission" date="2013-11" db="EMBL/GenBank/DDBJ databases">
        <title>Draft genome sequence of the broad-host-range Rhizobium sp. LPU83 strain, a member of the low-genetic diversity Oregon-like Rhizobium sp. group.</title>
        <authorList>
            <person name="Wibberg D."/>
            <person name="Puehler A."/>
            <person name="Schlueter A."/>
        </authorList>
    </citation>
    <scope>NUCLEOTIDE SEQUENCE [LARGE SCALE GENOMIC DNA]</scope>
    <source>
        <strain evidence="1">LPU83</strain>
    </source>
</reference>
<evidence type="ECO:0000313" key="2">
    <source>
        <dbReference type="Proteomes" id="UP000019443"/>
    </source>
</evidence>
<protein>
    <submittedName>
        <fullName evidence="1">Uncharacterized protein</fullName>
    </submittedName>
</protein>
<gene>
    <name evidence="1" type="ORF">LPU83_0705</name>
</gene>
<organism evidence="1 2">
    <name type="scientific">Rhizobium favelukesii</name>
    <dbReference type="NCBI Taxonomy" id="348824"/>
    <lineage>
        <taxon>Bacteria</taxon>
        <taxon>Pseudomonadati</taxon>
        <taxon>Pseudomonadota</taxon>
        <taxon>Alphaproteobacteria</taxon>
        <taxon>Hyphomicrobiales</taxon>
        <taxon>Rhizobiaceae</taxon>
        <taxon>Rhizobium/Agrobacterium group</taxon>
        <taxon>Rhizobium</taxon>
    </lineage>
</organism>
<dbReference type="PATRIC" id="fig|348824.6.peg.762"/>
<keyword evidence="2" id="KW-1185">Reference proteome</keyword>
<dbReference type="EMBL" id="HG916852">
    <property type="protein sequence ID" value="CDM56385.1"/>
    <property type="molecule type" value="Genomic_DNA"/>
</dbReference>
<dbReference type="HOGENOM" id="CLU_2481175_0_0_5"/>
<dbReference type="eggNOG" id="COG5361">
    <property type="taxonomic scope" value="Bacteria"/>
</dbReference>
<accession>W6R7M4</accession>
<proteinExistence type="predicted"/>
<dbReference type="Proteomes" id="UP000019443">
    <property type="component" value="Chromosome"/>
</dbReference>
<dbReference type="KEGG" id="rhl:LPU83_0705"/>
<name>W6R7M4_9HYPH</name>
<dbReference type="SUPFAM" id="SSF160935">
    <property type="entry name" value="VPA0735-like"/>
    <property type="match status" value="1"/>
</dbReference>
<evidence type="ECO:0000313" key="1">
    <source>
        <dbReference type="EMBL" id="CDM56385.1"/>
    </source>
</evidence>